<keyword evidence="1" id="KW-0812">Transmembrane</keyword>
<organism evidence="2 3">
    <name type="scientific">Paramecium octaurelia</name>
    <dbReference type="NCBI Taxonomy" id="43137"/>
    <lineage>
        <taxon>Eukaryota</taxon>
        <taxon>Sar</taxon>
        <taxon>Alveolata</taxon>
        <taxon>Ciliophora</taxon>
        <taxon>Intramacronucleata</taxon>
        <taxon>Oligohymenophorea</taxon>
        <taxon>Peniculida</taxon>
        <taxon>Parameciidae</taxon>
        <taxon>Paramecium</taxon>
    </lineage>
</organism>
<accession>A0A8S1VQR0</accession>
<reference evidence="2" key="1">
    <citation type="submission" date="2021-01" db="EMBL/GenBank/DDBJ databases">
        <authorList>
            <consortium name="Genoscope - CEA"/>
            <person name="William W."/>
        </authorList>
    </citation>
    <scope>NUCLEOTIDE SEQUENCE</scope>
</reference>
<evidence type="ECO:0008006" key="4">
    <source>
        <dbReference type="Google" id="ProtNLM"/>
    </source>
</evidence>
<protein>
    <recommendedName>
        <fullName evidence="4">Transmembrane protein</fullName>
    </recommendedName>
</protein>
<keyword evidence="1" id="KW-1133">Transmembrane helix</keyword>
<evidence type="ECO:0000256" key="1">
    <source>
        <dbReference type="SAM" id="Phobius"/>
    </source>
</evidence>
<gene>
    <name evidence="2" type="ORF">POCTA_138.1.T0700058</name>
</gene>
<dbReference type="Proteomes" id="UP000683925">
    <property type="component" value="Unassembled WGS sequence"/>
</dbReference>
<dbReference type="OrthoDB" id="299308at2759"/>
<keyword evidence="1" id="KW-0472">Membrane</keyword>
<sequence>MLRIVILRFKPCIKQIDKGQNELLLSKCISREHQLVVKNFKKISIQCKQSYQNNIKKKLKELGFVINLNLIKMIIFSFLISIAIACNSLSESESINLENGKKQELCFKVNTNLPTIVQLVRYVDEGSKKKKKKGSKEEEEDDENILIYEEVAVGQCKLKQGQRVCYFEKGKDRLEVDLQCTKGPCKFNVIVLQEEVKQLQIGKQSKQKLKLLKIAQNSNYRVVYSIKCNNHVITNADLWYFGEEPTIMQSDTRFVAVYYDGIESETTLILIGEQEFEIERFEYVKQQKLNVNQIMIDAVEKSKKNEYLIEGQKVVKLKSHTHEILKIKVRNQKGELIIDQVINTYKHRNYNLLWNEQFASLELSSNNKLSYQIDVIEQTDLISIEGNDLAMGQKHGIVNYKLKLLDIKDNHFTVSADSSEDISVQVKPCKGSKCESIDKIKNGESYQSVEQNCESPDKDNYCWFIIAVDSQGIYSLNIDDNNEAKMLQENQMMNSEIDEEEKHYFKFNLANSQNYSSVIFRVTSENVQILVSRSSKCQLVNWKCYEYSGTSEQPISLSDSQLKDGQYSITIKGMELAKYGLIIETHPKDKINIISISKGQIYKSSINSNQKKQCFKYQQTIKGVLTLLIHGPNQKLVSYANIDTDDEIPTKGDYDVITGNSALQLVSDRFIACVEMQVQNNKDVKNETYYNDIKFSLVLYDAQSVINLEFNSAYYGQVAFTEQQRFSFLSYFDEDVVYITKNILSSGDVNKDLQVYVGNMLYEDLDQYEYKFFDNEVSTFSLSSEKMKKLCDIDNNDQVTFNHDRITHLCEIFIVVKSISKTPVRYTLTIHKQDLAIQLTDGLQQSYNLQNIEEFMHFYYQPNSKTADVNLFASTFFGKFILHLNIWKQNKASHKSDWPFIDKEDDSDISSGSTNQIHRTLKSVALDQCWPDCILLISVQKVEDPQKIVQNFNDQFHIMINQGMQDVIEGQKYEVSIKSKESVYFTFKNLQKFRDDTYLTFSVLQIIGNVYFTISVNGGEYFELPNIFGSFDFHSDGSYYQLSKDKLNEKLKEKNISIQDAYLIISISGLQSYYNPIEQSIKLEFTISYMNMDYIQIMHSQPNAIHAKYQHPTIVQFYNYLNQDIFIKLHRFLGYGSMSVFICNQQSNIAECVKESNDAEFKYLATVLAAGNENSQILIQANDKNKFCIYCTYIIKIESQEQELQGQLTVVLENDFVKLPAGVQYSDYVEKQSSSQFSIFFTQDSKIEIFIQIFTGDPIVQYSFNQNNLNSSQIIKAYPNNQYIHITVPSQMLLNYQEDTDQGSLNKKNNKKQEDEIGLLPSHFVHDELFVKVSTKSNTPCNYTIYYTSDFVNGKLQDGRIHLAIIEHNITFLYENYDEQISVLNLAPLNQTSLQDVEIKVFYIKKQSFDDYHFEFLEEIPIKTRLIHPLSSSYELPKDKGIYEIILNNKNYIENGEATNPTQFIEISASTNDIRILPIQRHHSGYIRPDDFDYYETYAPSEGYLAVEIYSCSSDINFSFSKSDIQSFIDEDYDESIDIPEKDYHVEMISVEKGTLWIAITGTSTTSSYYHITNHFYQNRKDIPFGRILAGNDGHIKWKLDKQKADSIQIEFEHATCNKCNLEGVQINYHIFIAQDEKKLQMLGYCGNEQFESHKANDEKIFKKSIQSYRLADHNGSIVYEIEFPNLVTYEQASIGVFATVDNFMNSTSQIKVFYRTIQVPVPNYFAKFLNHNRTFLTFLIIGLIFLIALLTLWLCYYIKRYRNTKCKLDYQLEQGAKIIASSKLPQSDDAEFQNDFKMKYETFEED</sequence>
<feature type="transmembrane region" description="Helical" evidence="1">
    <location>
        <begin position="1736"/>
        <end position="1759"/>
    </location>
</feature>
<dbReference type="OMA" id="NIEEFMH"/>
<evidence type="ECO:0000313" key="3">
    <source>
        <dbReference type="Proteomes" id="UP000683925"/>
    </source>
</evidence>
<keyword evidence="3" id="KW-1185">Reference proteome</keyword>
<dbReference type="EMBL" id="CAJJDP010000069">
    <property type="protein sequence ID" value="CAD8177962.1"/>
    <property type="molecule type" value="Genomic_DNA"/>
</dbReference>
<feature type="transmembrane region" description="Helical" evidence="1">
    <location>
        <begin position="62"/>
        <end position="85"/>
    </location>
</feature>
<name>A0A8S1VQR0_PAROT</name>
<evidence type="ECO:0000313" key="2">
    <source>
        <dbReference type="EMBL" id="CAD8177962.1"/>
    </source>
</evidence>
<proteinExistence type="predicted"/>
<comment type="caution">
    <text evidence="2">The sequence shown here is derived from an EMBL/GenBank/DDBJ whole genome shotgun (WGS) entry which is preliminary data.</text>
</comment>